<evidence type="ECO:0000313" key="3">
    <source>
        <dbReference type="RefSeq" id="XP_014517125.1"/>
    </source>
</evidence>
<dbReference type="Proteomes" id="UP000087766">
    <property type="component" value="Chromosome 10"/>
</dbReference>
<feature type="domain" description="F-box" evidence="1">
    <location>
        <begin position="19"/>
        <end position="65"/>
    </location>
</feature>
<evidence type="ECO:0000313" key="4">
    <source>
        <dbReference type="RefSeq" id="XP_022642670.1"/>
    </source>
</evidence>
<reference evidence="3" key="2">
    <citation type="submission" date="2023-09" db="UniProtKB">
        <authorList>
            <consortium name="RefSeq"/>
        </authorList>
    </citation>
    <scope>IDENTIFICATION</scope>
    <source>
        <tissue evidence="3 4">Leaf</tissue>
    </source>
</reference>
<dbReference type="PANTHER" id="PTHR38926:SF65">
    <property type="entry name" value="F-BOX_LRR PROTEIN"/>
    <property type="match status" value="1"/>
</dbReference>
<dbReference type="CDD" id="cd22164">
    <property type="entry name" value="F-box_AtSKIP19-like"/>
    <property type="match status" value="1"/>
</dbReference>
<name>A0A1S3VFS1_VIGRR</name>
<dbReference type="Pfam" id="PF12937">
    <property type="entry name" value="F-box-like"/>
    <property type="match status" value="1"/>
</dbReference>
<gene>
    <name evidence="3 4" type="primary">LOC106774599</name>
</gene>
<dbReference type="InterPro" id="IPR001810">
    <property type="entry name" value="F-box_dom"/>
</dbReference>
<dbReference type="RefSeq" id="XP_022642670.1">
    <property type="nucleotide sequence ID" value="XM_022786949.1"/>
</dbReference>
<sequence>MSSSSSVKSVGADREERNWKDLPRDVLCTIFQKLGAIETLMRAQHGSSVWRTISKDPLLWCTIDMSNSGDMDLQLGIICRRAIDYSCGHLLRINIEHFGTDDLLRHITDSSTRDTTTKVASSRSARDTTTEVALYRVVSSYMG</sequence>
<dbReference type="KEGG" id="vra:106774599"/>
<dbReference type="GeneID" id="106774599"/>
<proteinExistence type="predicted"/>
<dbReference type="PANTHER" id="PTHR38926">
    <property type="entry name" value="F-BOX DOMAIN CONTAINING PROTEIN, EXPRESSED"/>
    <property type="match status" value="1"/>
</dbReference>
<evidence type="ECO:0000259" key="1">
    <source>
        <dbReference type="Pfam" id="PF12937"/>
    </source>
</evidence>
<dbReference type="AlphaFoldDB" id="A0A1S3VFS1"/>
<evidence type="ECO:0000313" key="2">
    <source>
        <dbReference type="Proteomes" id="UP000087766"/>
    </source>
</evidence>
<dbReference type="SUPFAM" id="SSF81383">
    <property type="entry name" value="F-box domain"/>
    <property type="match status" value="1"/>
</dbReference>
<dbReference type="STRING" id="3916.A0A1S3VFS1"/>
<protein>
    <submittedName>
        <fullName evidence="3 4">F-box protein SKIP19 isoform X1</fullName>
    </submittedName>
</protein>
<dbReference type="OrthoDB" id="2095648at2759"/>
<accession>A0A1S3VFS1</accession>
<dbReference type="RefSeq" id="XP_014517125.1">
    <property type="nucleotide sequence ID" value="XM_014661639.2"/>
</dbReference>
<dbReference type="InterPro" id="IPR036047">
    <property type="entry name" value="F-box-like_dom_sf"/>
</dbReference>
<organism evidence="3">
    <name type="scientific">Vigna radiata var. radiata</name>
    <name type="common">Mung bean</name>
    <name type="synonym">Phaseolus aureus</name>
    <dbReference type="NCBI Taxonomy" id="3916"/>
    <lineage>
        <taxon>Eukaryota</taxon>
        <taxon>Viridiplantae</taxon>
        <taxon>Streptophyta</taxon>
        <taxon>Embryophyta</taxon>
        <taxon>Tracheophyta</taxon>
        <taxon>Spermatophyta</taxon>
        <taxon>Magnoliopsida</taxon>
        <taxon>eudicotyledons</taxon>
        <taxon>Gunneridae</taxon>
        <taxon>Pentapetalae</taxon>
        <taxon>rosids</taxon>
        <taxon>fabids</taxon>
        <taxon>Fabales</taxon>
        <taxon>Fabaceae</taxon>
        <taxon>Papilionoideae</taxon>
        <taxon>50 kb inversion clade</taxon>
        <taxon>NPAAA clade</taxon>
        <taxon>indigoferoid/millettioid clade</taxon>
        <taxon>Phaseoleae</taxon>
        <taxon>Vigna</taxon>
    </lineage>
</organism>
<dbReference type="Gene3D" id="1.20.1280.50">
    <property type="match status" value="1"/>
</dbReference>
<reference evidence="2" key="1">
    <citation type="journal article" date="2014" name="Nat. Commun.">
        <title>Genome sequence of mungbean and insights into evolution within Vigna species.</title>
        <authorList>
            <person name="Kang Y.J."/>
            <person name="Kim S.K."/>
            <person name="Kim M.Y."/>
            <person name="Lestari P."/>
            <person name="Kim K.H."/>
            <person name="Ha B.K."/>
            <person name="Jun T.H."/>
            <person name="Hwang W.J."/>
            <person name="Lee T."/>
            <person name="Lee J."/>
            <person name="Shim S."/>
            <person name="Yoon M.Y."/>
            <person name="Jang Y.E."/>
            <person name="Han K.S."/>
            <person name="Taeprayoon P."/>
            <person name="Yoon N."/>
            <person name="Somta P."/>
            <person name="Tanya P."/>
            <person name="Kim K.S."/>
            <person name="Gwag J.G."/>
            <person name="Moon J.K."/>
            <person name="Lee Y.H."/>
            <person name="Park B.S."/>
            <person name="Bombarely A."/>
            <person name="Doyle J.J."/>
            <person name="Jackson S.A."/>
            <person name="Schafleitner R."/>
            <person name="Srinives P."/>
            <person name="Varshney R.K."/>
            <person name="Lee S.H."/>
        </authorList>
    </citation>
    <scope>NUCLEOTIDE SEQUENCE [LARGE SCALE GENOMIC DNA]</scope>
    <source>
        <strain evidence="2">cv. VC1973A</strain>
    </source>
</reference>
<keyword evidence="2" id="KW-1185">Reference proteome</keyword>